<dbReference type="Proteomes" id="UP000567067">
    <property type="component" value="Unassembled WGS sequence"/>
</dbReference>
<dbReference type="EMBL" id="JACJIP010000051">
    <property type="protein sequence ID" value="MBA9088449.1"/>
    <property type="molecule type" value="Genomic_DNA"/>
</dbReference>
<keyword evidence="1" id="KW-0472">Membrane</keyword>
<organism evidence="2 3">
    <name type="scientific">Fontibacillus solani</name>
    <dbReference type="NCBI Taxonomy" id="1572857"/>
    <lineage>
        <taxon>Bacteria</taxon>
        <taxon>Bacillati</taxon>
        <taxon>Bacillota</taxon>
        <taxon>Bacilli</taxon>
        <taxon>Bacillales</taxon>
        <taxon>Paenibacillaceae</taxon>
        <taxon>Fontibacillus</taxon>
    </lineage>
</organism>
<sequence>MATDEKARKRLWMLILALIIGFLLLVSLVLQLLTSPIESLKLLLGADEEPMVNELRMDYGFTQLLQETDEGYTESLGQQYEGVILKDGSREVVYFNQLDQR</sequence>
<protein>
    <submittedName>
        <fullName evidence="2">Uncharacterized protein</fullName>
    </submittedName>
</protein>
<keyword evidence="1" id="KW-1133">Transmembrane helix</keyword>
<name>A0A7W3SY92_9BACL</name>
<proteinExistence type="predicted"/>
<evidence type="ECO:0000256" key="1">
    <source>
        <dbReference type="SAM" id="Phobius"/>
    </source>
</evidence>
<evidence type="ECO:0000313" key="2">
    <source>
        <dbReference type="EMBL" id="MBA9088449.1"/>
    </source>
</evidence>
<feature type="transmembrane region" description="Helical" evidence="1">
    <location>
        <begin position="12"/>
        <end position="33"/>
    </location>
</feature>
<keyword evidence="1" id="KW-0812">Transmembrane</keyword>
<reference evidence="2 3" key="1">
    <citation type="submission" date="2020-08" db="EMBL/GenBank/DDBJ databases">
        <title>Genomic Encyclopedia of Type Strains, Phase III (KMG-III): the genomes of soil and plant-associated and newly described type strains.</title>
        <authorList>
            <person name="Whitman W."/>
        </authorList>
    </citation>
    <scope>NUCLEOTIDE SEQUENCE [LARGE SCALE GENOMIC DNA]</scope>
    <source>
        <strain evidence="2 3">CECT 8693</strain>
    </source>
</reference>
<evidence type="ECO:0000313" key="3">
    <source>
        <dbReference type="Proteomes" id="UP000567067"/>
    </source>
</evidence>
<gene>
    <name evidence="2" type="ORF">FHR92_004948</name>
</gene>
<dbReference type="RefSeq" id="WP_220482909.1">
    <property type="nucleotide sequence ID" value="NZ_JACJIP010000051.1"/>
</dbReference>
<comment type="caution">
    <text evidence="2">The sequence shown here is derived from an EMBL/GenBank/DDBJ whole genome shotgun (WGS) entry which is preliminary data.</text>
</comment>
<keyword evidence="3" id="KW-1185">Reference proteome</keyword>
<dbReference type="AlphaFoldDB" id="A0A7W3SY92"/>
<accession>A0A7W3SY92</accession>